<dbReference type="PANTHER" id="PTHR37305:SF1">
    <property type="entry name" value="MEMBRANE PROTEIN"/>
    <property type="match status" value="1"/>
</dbReference>
<keyword evidence="1" id="KW-0812">Transmembrane</keyword>
<dbReference type="Pfam" id="PF12730">
    <property type="entry name" value="ABC2_membrane_4"/>
    <property type="match status" value="1"/>
</dbReference>
<dbReference type="AlphaFoldDB" id="A0A9D7XVP1"/>
<feature type="transmembrane region" description="Helical" evidence="1">
    <location>
        <begin position="244"/>
        <end position="267"/>
    </location>
</feature>
<organism evidence="2 3">
    <name type="scientific">Candidatus Opimibacter skivensis</name>
    <dbReference type="NCBI Taxonomy" id="2982028"/>
    <lineage>
        <taxon>Bacteria</taxon>
        <taxon>Pseudomonadati</taxon>
        <taxon>Bacteroidota</taxon>
        <taxon>Saprospiria</taxon>
        <taxon>Saprospirales</taxon>
        <taxon>Saprospiraceae</taxon>
        <taxon>Candidatus Opimibacter</taxon>
    </lineage>
</organism>
<keyword evidence="1" id="KW-0472">Membrane</keyword>
<sequence>MNITKTIELEYFKFRHYKPFLVILGLFVFCFLLSGLSIKSLLDWFLEKQKDDDILKHFLKSGLPIFDFVDIWQNLAWLATIFKWIPAFMIIISVTLEYSQKTIKQNIIDGLSKREFLFSKLSLVVVISIGSAVLLFLLGLFLGLLYSPVKDISSIFQNIEFVAAYGLEVFVFLCMAMFAAFLFQRSGVTIILFLLYTACIEPILTAILHYRYNWEVWFFPVEAINRIVRVPFQRYVLNYVNDQILIQDVLVSAAWGFIFILLSYWLLKKRDL</sequence>
<dbReference type="PANTHER" id="PTHR37305">
    <property type="entry name" value="INTEGRAL MEMBRANE PROTEIN-RELATED"/>
    <property type="match status" value="1"/>
</dbReference>
<evidence type="ECO:0000313" key="3">
    <source>
        <dbReference type="Proteomes" id="UP000808337"/>
    </source>
</evidence>
<name>A0A9D7XVP1_9BACT</name>
<evidence type="ECO:0000256" key="1">
    <source>
        <dbReference type="SAM" id="Phobius"/>
    </source>
</evidence>
<keyword evidence="1" id="KW-1133">Transmembrane helix</keyword>
<proteinExistence type="predicted"/>
<feature type="transmembrane region" description="Helical" evidence="1">
    <location>
        <begin position="117"/>
        <end position="142"/>
    </location>
</feature>
<evidence type="ECO:0000313" key="2">
    <source>
        <dbReference type="EMBL" id="MBK9984882.1"/>
    </source>
</evidence>
<dbReference type="EMBL" id="JADKGY010000032">
    <property type="protein sequence ID" value="MBK9984882.1"/>
    <property type="molecule type" value="Genomic_DNA"/>
</dbReference>
<reference evidence="2 3" key="1">
    <citation type="submission" date="2020-10" db="EMBL/GenBank/DDBJ databases">
        <title>Connecting structure to function with the recovery of over 1000 high-quality activated sludge metagenome-assembled genomes encoding full-length rRNA genes using long-read sequencing.</title>
        <authorList>
            <person name="Singleton C.M."/>
            <person name="Petriglieri F."/>
            <person name="Kristensen J.M."/>
            <person name="Kirkegaard R.H."/>
            <person name="Michaelsen T.Y."/>
            <person name="Andersen M.H."/>
            <person name="Karst S.M."/>
            <person name="Dueholm M.S."/>
            <person name="Nielsen P.H."/>
            <person name="Albertsen M."/>
        </authorList>
    </citation>
    <scope>NUCLEOTIDE SEQUENCE [LARGE SCALE GENOMIC DNA]</scope>
    <source>
        <strain evidence="2">Ribe_18-Q3-R11-54_MAXAC.273</strain>
    </source>
</reference>
<feature type="transmembrane region" description="Helical" evidence="1">
    <location>
        <begin position="75"/>
        <end position="96"/>
    </location>
</feature>
<feature type="transmembrane region" description="Helical" evidence="1">
    <location>
        <begin position="190"/>
        <end position="210"/>
    </location>
</feature>
<feature type="transmembrane region" description="Helical" evidence="1">
    <location>
        <begin position="20"/>
        <end position="38"/>
    </location>
</feature>
<feature type="transmembrane region" description="Helical" evidence="1">
    <location>
        <begin position="162"/>
        <end position="183"/>
    </location>
</feature>
<dbReference type="Proteomes" id="UP000808337">
    <property type="component" value="Unassembled WGS sequence"/>
</dbReference>
<accession>A0A9D7XVP1</accession>
<comment type="caution">
    <text evidence="2">The sequence shown here is derived from an EMBL/GenBank/DDBJ whole genome shotgun (WGS) entry which is preliminary data.</text>
</comment>
<protein>
    <submittedName>
        <fullName evidence="2">ABC transporter permease</fullName>
    </submittedName>
</protein>
<gene>
    <name evidence="2" type="ORF">IPP15_21390</name>
</gene>